<accession>A0A9Q8YC44</accession>
<sequence length="138" mass="14932">MLQDTRLAIIVNPELTPGHLANTIAAICIGIGSAMPGLGNQRLTDSMQNTIDISSNRPVPILQADGATIRALLLKALPKEDDRVVVPFPAFARSLHSYADYETQFPERDLAQETIDGIGLAGDVKWVRSLTGSLKLLR</sequence>
<keyword evidence="1" id="KW-0614">Plasmid</keyword>
<dbReference type="InterPro" id="IPR018988">
    <property type="entry name" value="DUF2000"/>
</dbReference>
<dbReference type="EMBL" id="CP098808">
    <property type="protein sequence ID" value="USJ26207.1"/>
    <property type="molecule type" value="Genomic_DNA"/>
</dbReference>
<geneLocation type="plasmid" evidence="1 2">
    <name>pA</name>
</geneLocation>
<dbReference type="RefSeq" id="WP_252160749.1">
    <property type="nucleotide sequence ID" value="NZ_CP098808.1"/>
</dbReference>
<reference evidence="1" key="1">
    <citation type="submission" date="2022-06" db="EMBL/GenBank/DDBJ databases">
        <title>Physiological and biochemical characterization and genomic elucidation of a strain of the genus Ensifer adhaerens M8 that combines arsenic oxidation and chromium reduction.</title>
        <authorList>
            <person name="Li X."/>
            <person name="Yu c."/>
        </authorList>
    </citation>
    <scope>NUCLEOTIDE SEQUENCE</scope>
    <source>
        <strain evidence="1">M8</strain>
        <plasmid evidence="1">pA</plasmid>
    </source>
</reference>
<dbReference type="InterPro" id="IPR023476">
    <property type="entry name" value="Pep_tRNA_hydro_II_dom_sf"/>
</dbReference>
<dbReference type="Proteomes" id="UP001055460">
    <property type="component" value="Plasmid pA"/>
</dbReference>
<dbReference type="SUPFAM" id="SSF102462">
    <property type="entry name" value="Peptidyl-tRNA hydrolase II"/>
    <property type="match status" value="1"/>
</dbReference>
<name>A0A9Q8YC44_ENSAD</name>
<dbReference type="Pfam" id="PF09391">
    <property type="entry name" value="DUF2000"/>
    <property type="match status" value="1"/>
</dbReference>
<evidence type="ECO:0000313" key="2">
    <source>
        <dbReference type="Proteomes" id="UP001055460"/>
    </source>
</evidence>
<dbReference type="AlphaFoldDB" id="A0A9Q8YC44"/>
<gene>
    <name evidence="1" type="ORF">NE863_19760</name>
</gene>
<protein>
    <submittedName>
        <fullName evidence="1">DUF2000 domain-containing protein</fullName>
    </submittedName>
</protein>
<proteinExistence type="predicted"/>
<evidence type="ECO:0000313" key="1">
    <source>
        <dbReference type="EMBL" id="USJ26207.1"/>
    </source>
</evidence>
<dbReference type="Gene3D" id="3.40.1490.10">
    <property type="entry name" value="Bit1"/>
    <property type="match status" value="1"/>
</dbReference>
<organism evidence="1 2">
    <name type="scientific">Ensifer adhaerens</name>
    <name type="common">Sinorhizobium morelense</name>
    <dbReference type="NCBI Taxonomy" id="106592"/>
    <lineage>
        <taxon>Bacteria</taxon>
        <taxon>Pseudomonadati</taxon>
        <taxon>Pseudomonadota</taxon>
        <taxon>Alphaproteobacteria</taxon>
        <taxon>Hyphomicrobiales</taxon>
        <taxon>Rhizobiaceae</taxon>
        <taxon>Sinorhizobium/Ensifer group</taxon>
        <taxon>Ensifer</taxon>
    </lineage>
</organism>